<comment type="caution">
    <text evidence="5">The sequence shown here is derived from an EMBL/GenBank/DDBJ whole genome shotgun (WGS) entry which is preliminary data.</text>
</comment>
<dbReference type="GO" id="GO:0047617">
    <property type="term" value="F:fatty acyl-CoA hydrolase activity"/>
    <property type="evidence" value="ECO:0007669"/>
    <property type="project" value="InterPro"/>
</dbReference>
<evidence type="ECO:0000259" key="4">
    <source>
        <dbReference type="Pfam" id="PF20789"/>
    </source>
</evidence>
<evidence type="ECO:0000313" key="5">
    <source>
        <dbReference type="EMBL" id="KAF6059398.1"/>
    </source>
</evidence>
<proteinExistence type="inferred from homology"/>
<dbReference type="EMBL" id="JABWAB010000001">
    <property type="protein sequence ID" value="KAF6059398.1"/>
    <property type="molecule type" value="Genomic_DNA"/>
</dbReference>
<dbReference type="CDD" id="cd03445">
    <property type="entry name" value="Thioesterase_II_repeat2"/>
    <property type="match status" value="1"/>
</dbReference>
<accession>A0A8X7NTK4</accession>
<gene>
    <name evidence="5" type="ORF">FOB60_000980</name>
</gene>
<evidence type="ECO:0000259" key="3">
    <source>
        <dbReference type="Pfam" id="PF13622"/>
    </source>
</evidence>
<dbReference type="InterPro" id="IPR049449">
    <property type="entry name" value="TesB_ACOT8-like_N"/>
</dbReference>
<name>A0A8X7NTK4_CANPA</name>
<evidence type="ECO:0000313" key="6">
    <source>
        <dbReference type="Proteomes" id="UP000590412"/>
    </source>
</evidence>
<dbReference type="GO" id="GO:0006637">
    <property type="term" value="P:acyl-CoA metabolic process"/>
    <property type="evidence" value="ECO:0007669"/>
    <property type="project" value="InterPro"/>
</dbReference>
<dbReference type="PANTHER" id="PTHR11066:SF34">
    <property type="entry name" value="ACYL-COENZYME A THIOESTERASE 8"/>
    <property type="match status" value="1"/>
</dbReference>
<dbReference type="Proteomes" id="UP000590412">
    <property type="component" value="Unassembled WGS sequence"/>
</dbReference>
<dbReference type="Pfam" id="PF20789">
    <property type="entry name" value="4HBT_3C"/>
    <property type="match status" value="1"/>
</dbReference>
<dbReference type="InterPro" id="IPR049450">
    <property type="entry name" value="ACOT8-like_C"/>
</dbReference>
<dbReference type="GO" id="GO:0005782">
    <property type="term" value="C:peroxisomal matrix"/>
    <property type="evidence" value="ECO:0007669"/>
    <property type="project" value="UniProtKB-SubCell"/>
</dbReference>
<feature type="domain" description="Acyl-CoA thioesterase-like C-terminal" evidence="4">
    <location>
        <begin position="233"/>
        <end position="287"/>
    </location>
</feature>
<protein>
    <submittedName>
        <fullName evidence="5">Thioesterase-like family protein</fullName>
    </submittedName>
</protein>
<feature type="domain" description="Acyl-CoA thioesterase-like N-terminal HotDog" evidence="3">
    <location>
        <begin position="42"/>
        <end position="118"/>
    </location>
</feature>
<organism evidence="5 6">
    <name type="scientific">Candida parapsilosis</name>
    <name type="common">Yeast</name>
    <dbReference type="NCBI Taxonomy" id="5480"/>
    <lineage>
        <taxon>Eukaryota</taxon>
        <taxon>Fungi</taxon>
        <taxon>Dikarya</taxon>
        <taxon>Ascomycota</taxon>
        <taxon>Saccharomycotina</taxon>
        <taxon>Pichiomycetes</taxon>
        <taxon>Debaryomycetaceae</taxon>
        <taxon>Candida/Lodderomyces clade</taxon>
        <taxon>Candida</taxon>
    </lineage>
</organism>
<dbReference type="CDD" id="cd03444">
    <property type="entry name" value="Thioesterase_II_repeat1"/>
    <property type="match status" value="1"/>
</dbReference>
<dbReference type="GO" id="GO:0009062">
    <property type="term" value="P:fatty acid catabolic process"/>
    <property type="evidence" value="ECO:0007669"/>
    <property type="project" value="TreeGrafter"/>
</dbReference>
<dbReference type="InterPro" id="IPR042171">
    <property type="entry name" value="Acyl-CoA_hotdog"/>
</dbReference>
<evidence type="ECO:0000256" key="1">
    <source>
        <dbReference type="ARBA" id="ARBA00006538"/>
    </source>
</evidence>
<dbReference type="PANTHER" id="PTHR11066">
    <property type="entry name" value="ACYL-COA THIOESTERASE"/>
    <property type="match status" value="1"/>
</dbReference>
<comment type="similarity">
    <text evidence="1">Belongs to the C/M/P thioester hydrolase family.</text>
</comment>
<reference evidence="5" key="1">
    <citation type="submission" date="2020-03" db="EMBL/GenBank/DDBJ databases">
        <title>FDA dAtabase for Regulatory Grade micrObial Sequences (FDA-ARGOS): Supporting development and validation of Infectious Disease Dx tests.</title>
        <authorList>
            <person name="Campos J."/>
            <person name="Goldberg B."/>
            <person name="Tallon L."/>
            <person name="Sadzewicz L."/>
            <person name="Vavikolanu K."/>
            <person name="Mehta A."/>
            <person name="Aluvathingal J."/>
            <person name="Nadendla S."/>
            <person name="Nandy P."/>
            <person name="Geyer C."/>
            <person name="Yan Y."/>
            <person name="Sichtig H."/>
        </authorList>
    </citation>
    <scope>NUCLEOTIDE SEQUENCE [LARGE SCALE GENOMIC DNA]</scope>
    <source>
        <strain evidence="5">FDAARGOS_652</strain>
    </source>
</reference>
<sequence length="296" mass="33655">MSQASADRVLRPLDAKAEFDVVEIDKQTFRGVKPLRKPSKEVRGVFGGNIVAQAILVAMRYTPGFTPNSVHSHFLKAVNEETPLTWKVEETSSGKSFTTRKVIGFQDDVPVFTAMVSLTTKNSASKTGHKDSTKMEYSVPPGKTLTSQSLKGEPSAYASLPLFIFQKIFEEQRDKDSYAFQLRWGIKEDPNFHQKLENVTPEFKYVGLAILTDWVGVELLVPHVGIKTPPKFETSIDHNIYFHEDDFDIDQWFSYVLRFKWIGNDRALVKADLYTEDNKHVVTIVQERLYVTSSKL</sequence>
<evidence type="ECO:0000256" key="2">
    <source>
        <dbReference type="ARBA" id="ARBA00022801"/>
    </source>
</evidence>
<dbReference type="InterPro" id="IPR003703">
    <property type="entry name" value="Acyl_CoA_thio"/>
</dbReference>
<dbReference type="Pfam" id="PF13622">
    <property type="entry name" value="4HBT_3"/>
    <property type="match status" value="1"/>
</dbReference>
<dbReference type="SUPFAM" id="SSF54637">
    <property type="entry name" value="Thioesterase/thiol ester dehydrase-isomerase"/>
    <property type="match status" value="2"/>
</dbReference>
<dbReference type="Gene3D" id="2.40.160.210">
    <property type="entry name" value="Acyl-CoA thioesterase, double hotdog domain"/>
    <property type="match status" value="1"/>
</dbReference>
<dbReference type="InterPro" id="IPR029069">
    <property type="entry name" value="HotDog_dom_sf"/>
</dbReference>
<dbReference type="AlphaFoldDB" id="A0A8X7NTK4"/>
<keyword evidence="2" id="KW-0378">Hydrolase</keyword>